<feature type="region of interest" description="Disordered" evidence="1">
    <location>
        <begin position="392"/>
        <end position="428"/>
    </location>
</feature>
<evidence type="ECO:0000313" key="3">
    <source>
        <dbReference type="EMBL" id="MCC8429889.1"/>
    </source>
</evidence>
<keyword evidence="4" id="KW-1185">Reference proteome</keyword>
<dbReference type="Proteomes" id="UP001198862">
    <property type="component" value="Unassembled WGS sequence"/>
</dbReference>
<protein>
    <submittedName>
        <fullName evidence="3">Relaxase/mobilization nuclease domain-containing protein</fullName>
    </submittedName>
</protein>
<evidence type="ECO:0000259" key="2">
    <source>
        <dbReference type="Pfam" id="PF03432"/>
    </source>
</evidence>
<sequence>MIPRVAGSGQSFQGAGLYYLNDKQDARPERSGDAKAAFDRVGEYALHDKNGERTAYRVGFTEILNMEAQTPGEAIDQMTASYERYRAKEANKRGRKLTKPVYVYSLAWAPDQNPTQDDMMSAARSSLTALRLEGLQTLIVQHTDEPHPHIHVIVNRIERDGSRARNIAFDQLRFSRWAEQYERDHGGIRCEQRVRNNELRSQGIMTRDTVSLSRAEYTAKERAETRAWEIWRKEQEAFRKETQRGERETLWAKQVGERDALEATTKARVVADRATARTKFQPQWRTLYQRQAVQSRMVAEANRGGIFERACFVMANRQFLAKAGTLRVRDVARLVFSGKALAQRVERIHRGERTALAAWERKLADGAARIAWREHMQDFRLMRTRQRLERDGLAHTQKADAENARAREDALRPQPQALPTPAMSRPELGQGEALAPQEAAGLLIDGPEASRSFNEVSGTPDRADDLMRRMEAFKKRNPKHDFGRRRRM</sequence>
<gene>
    <name evidence="3" type="ORF">LJ725_12990</name>
</gene>
<reference evidence="3 4" key="1">
    <citation type="submission" date="2021-11" db="EMBL/GenBank/DDBJ databases">
        <authorList>
            <person name="Lee D.-H."/>
            <person name="Kim S.-B."/>
        </authorList>
    </citation>
    <scope>NUCLEOTIDE SEQUENCE [LARGE SCALE GENOMIC DNA]</scope>
    <source>
        <strain evidence="3 4">KCTC 52223</strain>
    </source>
</reference>
<comment type="caution">
    <text evidence="3">The sequence shown here is derived from an EMBL/GenBank/DDBJ whole genome shotgun (WGS) entry which is preliminary data.</text>
</comment>
<feature type="region of interest" description="Disordered" evidence="1">
    <location>
        <begin position="444"/>
        <end position="466"/>
    </location>
</feature>
<dbReference type="EMBL" id="JAJISD010000005">
    <property type="protein sequence ID" value="MCC8429889.1"/>
    <property type="molecule type" value="Genomic_DNA"/>
</dbReference>
<name>A0ABS8KUY7_9HYPH</name>
<organism evidence="3 4">
    <name type="scientific">Reyranella aquatilis</name>
    <dbReference type="NCBI Taxonomy" id="2035356"/>
    <lineage>
        <taxon>Bacteria</taxon>
        <taxon>Pseudomonadati</taxon>
        <taxon>Pseudomonadota</taxon>
        <taxon>Alphaproteobacteria</taxon>
        <taxon>Hyphomicrobiales</taxon>
        <taxon>Reyranellaceae</taxon>
        <taxon>Reyranella</taxon>
    </lineage>
</organism>
<dbReference type="RefSeq" id="WP_230551088.1">
    <property type="nucleotide sequence ID" value="NZ_JAJISD010000005.1"/>
</dbReference>
<feature type="domain" description="MobA/VirD2-like nuclease" evidence="2">
    <location>
        <begin position="62"/>
        <end position="186"/>
    </location>
</feature>
<evidence type="ECO:0000256" key="1">
    <source>
        <dbReference type="SAM" id="MobiDB-lite"/>
    </source>
</evidence>
<dbReference type="Pfam" id="PF03432">
    <property type="entry name" value="Relaxase"/>
    <property type="match status" value="1"/>
</dbReference>
<evidence type="ECO:0000313" key="4">
    <source>
        <dbReference type="Proteomes" id="UP001198862"/>
    </source>
</evidence>
<dbReference type="InterPro" id="IPR005094">
    <property type="entry name" value="Endonuclease_MobA/VirD2"/>
</dbReference>
<proteinExistence type="predicted"/>
<feature type="compositionally biased region" description="Basic and acidic residues" evidence="1">
    <location>
        <begin position="392"/>
        <end position="411"/>
    </location>
</feature>
<accession>A0ABS8KUY7</accession>